<dbReference type="InterPro" id="IPR018490">
    <property type="entry name" value="cNMP-bd_dom_sf"/>
</dbReference>
<evidence type="ECO:0000313" key="2">
    <source>
        <dbReference type="Proteomes" id="UP000075886"/>
    </source>
</evidence>
<sequence>MSAAIAGGSKHVSLHALSFRVTLLVCERVVPNGALVIRMGDAATIRLSYEQLRETLKRFEYFRHWTEEQIRECSVLARVVQYAPHQTIPLDQPLPLTYLVLSGQCMILQCLEFLRNELLSSTPRETPAPRAAQEDAELDQVRRWHETFRAQFAKRDVDETSQEVPCMRSDQDATVCFLKVIAAASVRENVLRFLTSRTRSPNQTPPPEQCVRHQFVDVGTLGCGAVFGLGERHHHRTIVARTSTQCLLIPRCWLFLKRQNIGNTWPRLCMYLDWAVPSRDELFQGFLSDRRWLRYRRRLIGLTDKRRSGTVPADVPIMCRIAETTSAGLPSSKELGVEKRKKG</sequence>
<reference evidence="2" key="1">
    <citation type="submission" date="2014-01" db="EMBL/GenBank/DDBJ databases">
        <title>The Genome Sequence of Anopheles farauti FAR1 (V2).</title>
        <authorList>
            <consortium name="The Broad Institute Genomics Platform"/>
            <person name="Neafsey D.E."/>
            <person name="Besansky N."/>
            <person name="Howell P."/>
            <person name="Walton C."/>
            <person name="Young S.K."/>
            <person name="Zeng Q."/>
            <person name="Gargeya S."/>
            <person name="Fitzgerald M."/>
            <person name="Haas B."/>
            <person name="Abouelleil A."/>
            <person name="Allen A.W."/>
            <person name="Alvarado L."/>
            <person name="Arachchi H.M."/>
            <person name="Berlin A.M."/>
            <person name="Chapman S.B."/>
            <person name="Gainer-Dewar J."/>
            <person name="Goldberg J."/>
            <person name="Griggs A."/>
            <person name="Gujja S."/>
            <person name="Hansen M."/>
            <person name="Howarth C."/>
            <person name="Imamovic A."/>
            <person name="Ireland A."/>
            <person name="Larimer J."/>
            <person name="McCowan C."/>
            <person name="Murphy C."/>
            <person name="Pearson M."/>
            <person name="Poon T.W."/>
            <person name="Priest M."/>
            <person name="Roberts A."/>
            <person name="Saif S."/>
            <person name="Shea T."/>
            <person name="Sisk P."/>
            <person name="Sykes S."/>
            <person name="Wortman J."/>
            <person name="Nusbaum C."/>
            <person name="Birren B."/>
        </authorList>
    </citation>
    <scope>NUCLEOTIDE SEQUENCE [LARGE SCALE GENOMIC DNA]</scope>
    <source>
        <strain evidence="2">FAR1</strain>
    </source>
</reference>
<proteinExistence type="predicted"/>
<dbReference type="SUPFAM" id="SSF51206">
    <property type="entry name" value="cAMP-binding domain-like"/>
    <property type="match status" value="1"/>
</dbReference>
<name>A0A182QLX4_9DIPT</name>
<evidence type="ECO:0000313" key="1">
    <source>
        <dbReference type="EnsemblMetazoa" id="AFAF012838-PA"/>
    </source>
</evidence>
<dbReference type="InterPro" id="IPR014710">
    <property type="entry name" value="RmlC-like_jellyroll"/>
</dbReference>
<dbReference type="Proteomes" id="UP000075886">
    <property type="component" value="Unassembled WGS sequence"/>
</dbReference>
<dbReference type="EnsemblMetazoa" id="AFAF012838-RA">
    <property type="protein sequence ID" value="AFAF012838-PA"/>
    <property type="gene ID" value="AFAF012838"/>
</dbReference>
<dbReference type="VEuPathDB" id="VectorBase:AFAF012838"/>
<reference evidence="1" key="2">
    <citation type="submission" date="2020-05" db="UniProtKB">
        <authorList>
            <consortium name="EnsemblMetazoa"/>
        </authorList>
    </citation>
    <scope>IDENTIFICATION</scope>
    <source>
        <strain evidence="1">FAR1</strain>
    </source>
</reference>
<evidence type="ECO:0008006" key="3">
    <source>
        <dbReference type="Google" id="ProtNLM"/>
    </source>
</evidence>
<keyword evidence="2" id="KW-1185">Reference proteome</keyword>
<dbReference type="AlphaFoldDB" id="A0A182QLX4"/>
<protein>
    <recommendedName>
        <fullName evidence="3">Cyclic nucleotide-binding domain-containing protein</fullName>
    </recommendedName>
</protein>
<dbReference type="EMBL" id="AXCN02001240">
    <property type="status" value="NOT_ANNOTATED_CDS"/>
    <property type="molecule type" value="Genomic_DNA"/>
</dbReference>
<dbReference type="Gene3D" id="2.60.120.10">
    <property type="entry name" value="Jelly Rolls"/>
    <property type="match status" value="1"/>
</dbReference>
<accession>A0A182QLX4</accession>
<organism evidence="1 2">
    <name type="scientific">Anopheles farauti</name>
    <dbReference type="NCBI Taxonomy" id="69004"/>
    <lineage>
        <taxon>Eukaryota</taxon>
        <taxon>Metazoa</taxon>
        <taxon>Ecdysozoa</taxon>
        <taxon>Arthropoda</taxon>
        <taxon>Hexapoda</taxon>
        <taxon>Insecta</taxon>
        <taxon>Pterygota</taxon>
        <taxon>Neoptera</taxon>
        <taxon>Endopterygota</taxon>
        <taxon>Diptera</taxon>
        <taxon>Nematocera</taxon>
        <taxon>Culicoidea</taxon>
        <taxon>Culicidae</taxon>
        <taxon>Anophelinae</taxon>
        <taxon>Anopheles</taxon>
    </lineage>
</organism>